<feature type="transmembrane region" description="Helical" evidence="1">
    <location>
        <begin position="439"/>
        <end position="458"/>
    </location>
</feature>
<dbReference type="Gene3D" id="2.60.40.10">
    <property type="entry name" value="Immunoglobulins"/>
    <property type="match status" value="2"/>
</dbReference>
<name>A0A9Y4TVU7_9TELE</name>
<dbReference type="Proteomes" id="UP000694891">
    <property type="component" value="Unplaced"/>
</dbReference>
<dbReference type="GeneID" id="103370822"/>
<protein>
    <submittedName>
        <fullName evidence="5">T-cell surface glycoprotein CD4-like</fullName>
    </submittedName>
</protein>
<dbReference type="Pfam" id="PF07686">
    <property type="entry name" value="V-set"/>
    <property type="match status" value="1"/>
</dbReference>
<feature type="chain" id="PRO_5041392243" evidence="2">
    <location>
        <begin position="22"/>
        <end position="522"/>
    </location>
</feature>
<organism evidence="4 5">
    <name type="scientific">Stegastes partitus</name>
    <name type="common">bicolor damselfish</name>
    <dbReference type="NCBI Taxonomy" id="144197"/>
    <lineage>
        <taxon>Eukaryota</taxon>
        <taxon>Metazoa</taxon>
        <taxon>Chordata</taxon>
        <taxon>Craniata</taxon>
        <taxon>Vertebrata</taxon>
        <taxon>Euteleostomi</taxon>
        <taxon>Actinopterygii</taxon>
        <taxon>Neopterygii</taxon>
        <taxon>Teleostei</taxon>
        <taxon>Neoteleostei</taxon>
        <taxon>Acanthomorphata</taxon>
        <taxon>Ovalentaria</taxon>
        <taxon>Pomacentridae</taxon>
        <taxon>Stegastes</taxon>
    </lineage>
</organism>
<dbReference type="SMART" id="SM00409">
    <property type="entry name" value="IG"/>
    <property type="match status" value="2"/>
</dbReference>
<evidence type="ECO:0000313" key="4">
    <source>
        <dbReference type="Proteomes" id="UP000694891"/>
    </source>
</evidence>
<proteinExistence type="predicted"/>
<dbReference type="InterPro" id="IPR013106">
    <property type="entry name" value="Ig_V-set"/>
</dbReference>
<feature type="domain" description="Ig-like" evidence="3">
    <location>
        <begin position="32"/>
        <end position="125"/>
    </location>
</feature>
<dbReference type="GO" id="GO:0042289">
    <property type="term" value="F:MHC class II protein binding"/>
    <property type="evidence" value="ECO:0007669"/>
    <property type="project" value="TreeGrafter"/>
</dbReference>
<dbReference type="GO" id="GO:0042110">
    <property type="term" value="P:T cell activation"/>
    <property type="evidence" value="ECO:0007669"/>
    <property type="project" value="TreeGrafter"/>
</dbReference>
<dbReference type="InterPro" id="IPR003599">
    <property type="entry name" value="Ig_sub"/>
</dbReference>
<dbReference type="InterPro" id="IPR036179">
    <property type="entry name" value="Ig-like_dom_sf"/>
</dbReference>
<evidence type="ECO:0000256" key="2">
    <source>
        <dbReference type="SAM" id="SignalP"/>
    </source>
</evidence>
<evidence type="ECO:0000259" key="3">
    <source>
        <dbReference type="PROSITE" id="PS50835"/>
    </source>
</evidence>
<keyword evidence="2" id="KW-0732">Signal</keyword>
<sequence>MESGFLTFILISSFAVCSSHADTTGWDDVVVAQEGTPVTLVCTDTSVRGAITINWMVKSLDDHDWKLVLSVSENEKFSGGASKASIRLTDPNFQNTGIFSLFIQPEASDSGLYVCLIKQHETKIQERTVLLAVLTVSISPPAPVPQRSTLRLIASVNPNPAATKITWTSPGGTSLKTEKKKIAGTVAKLPMVNNSDDGIYVCTVKIRTLFAFNVTVNIAADKVASFADITYDATIYAGTQAQRSFTLACPNVQGDYVRLYWVPPDKGHNHIRLVHQYDRWRDSTLLTEQSKRLQLAGNPKVGSFSFLLTPGWRDGGLYACEVSLNDNFFGQRTRLSVLKVNTVPYPLKLELVCLYSEKSQVQSVKWKHQNESRPLRMFSKGPGNIATILPLPITSHEAGNYTCTMELENGQVIRATVAIPPPREVFTESPPGPSMLPSLSALLLLVPLVAAAVGVLLWRQKHNSGHGVEQSLSVHVSDAGNIYENPEDIRQAPPQGSVYMDLKPRGEDDVYKELERYEQCQG</sequence>
<feature type="signal peptide" evidence="2">
    <location>
        <begin position="1"/>
        <end position="21"/>
    </location>
</feature>
<feature type="domain" description="Ig-like" evidence="3">
    <location>
        <begin position="349"/>
        <end position="418"/>
    </location>
</feature>
<dbReference type="GO" id="GO:0035723">
    <property type="term" value="P:interleukin-15-mediated signaling pathway"/>
    <property type="evidence" value="ECO:0007669"/>
    <property type="project" value="TreeGrafter"/>
</dbReference>
<accession>A0A9Y4TVU7</accession>
<dbReference type="PANTHER" id="PTHR11422">
    <property type="entry name" value="T-CELL SURFACE GLYCOPROTEIN CD4"/>
    <property type="match status" value="1"/>
</dbReference>
<keyword evidence="1" id="KW-0472">Membrane</keyword>
<dbReference type="PANTHER" id="PTHR11422:SF3">
    <property type="entry name" value="G6F-LIKE PROTEIN"/>
    <property type="match status" value="1"/>
</dbReference>
<dbReference type="GO" id="GO:0009897">
    <property type="term" value="C:external side of plasma membrane"/>
    <property type="evidence" value="ECO:0007669"/>
    <property type="project" value="TreeGrafter"/>
</dbReference>
<dbReference type="GO" id="GO:1990782">
    <property type="term" value="F:protein tyrosine kinase binding"/>
    <property type="evidence" value="ECO:0007669"/>
    <property type="project" value="TreeGrafter"/>
</dbReference>
<dbReference type="GO" id="GO:0045121">
    <property type="term" value="C:membrane raft"/>
    <property type="evidence" value="ECO:0007669"/>
    <property type="project" value="TreeGrafter"/>
</dbReference>
<dbReference type="RefSeq" id="XP_008298207.1">
    <property type="nucleotide sequence ID" value="XM_008299985.1"/>
</dbReference>
<dbReference type="AlphaFoldDB" id="A0A9Y4TVU7"/>
<dbReference type="GO" id="GO:0070374">
    <property type="term" value="P:positive regulation of ERK1 and ERK2 cascade"/>
    <property type="evidence" value="ECO:0007669"/>
    <property type="project" value="TreeGrafter"/>
</dbReference>
<dbReference type="SUPFAM" id="SSF48726">
    <property type="entry name" value="Immunoglobulin"/>
    <property type="match status" value="3"/>
</dbReference>
<keyword evidence="1" id="KW-0812">Transmembrane</keyword>
<reference evidence="5" key="1">
    <citation type="submission" date="2025-08" db="UniProtKB">
        <authorList>
            <consortium name="RefSeq"/>
        </authorList>
    </citation>
    <scope>IDENTIFICATION</scope>
</reference>
<keyword evidence="1" id="KW-1133">Transmembrane helix</keyword>
<dbReference type="InterPro" id="IPR013783">
    <property type="entry name" value="Ig-like_fold"/>
</dbReference>
<evidence type="ECO:0000313" key="5">
    <source>
        <dbReference type="RefSeq" id="XP_008298207.1"/>
    </source>
</evidence>
<evidence type="ECO:0000256" key="1">
    <source>
        <dbReference type="SAM" id="Phobius"/>
    </source>
</evidence>
<gene>
    <name evidence="5" type="primary">LOC103370822</name>
</gene>
<keyword evidence="4" id="KW-1185">Reference proteome</keyword>
<dbReference type="InterPro" id="IPR007110">
    <property type="entry name" value="Ig-like_dom"/>
</dbReference>
<dbReference type="PROSITE" id="PS50835">
    <property type="entry name" value="IG_LIKE"/>
    <property type="match status" value="2"/>
</dbReference>